<proteinExistence type="predicted"/>
<organism evidence="3 4">
    <name type="scientific">Schaalia odontolytica</name>
    <dbReference type="NCBI Taxonomy" id="1660"/>
    <lineage>
        <taxon>Bacteria</taxon>
        <taxon>Bacillati</taxon>
        <taxon>Actinomycetota</taxon>
        <taxon>Actinomycetes</taxon>
        <taxon>Actinomycetales</taxon>
        <taxon>Actinomycetaceae</taxon>
        <taxon>Schaalia</taxon>
    </lineage>
</organism>
<feature type="region of interest" description="Disordered" evidence="1">
    <location>
        <begin position="132"/>
        <end position="156"/>
    </location>
</feature>
<feature type="transmembrane region" description="Helical" evidence="2">
    <location>
        <begin position="72"/>
        <end position="91"/>
    </location>
</feature>
<protein>
    <submittedName>
        <fullName evidence="3">Protein of uncharacterized function (DUF1469)</fullName>
    </submittedName>
</protein>
<evidence type="ECO:0000313" key="4">
    <source>
        <dbReference type="Proteomes" id="UP000250192"/>
    </source>
</evidence>
<dbReference type="GeneID" id="93758384"/>
<evidence type="ECO:0000256" key="1">
    <source>
        <dbReference type="SAM" id="MobiDB-lite"/>
    </source>
</evidence>
<name>A0A2X0U2M5_9ACTO</name>
<keyword evidence="2" id="KW-0812">Transmembrane</keyword>
<feature type="compositionally biased region" description="Pro residues" evidence="1">
    <location>
        <begin position="1"/>
        <end position="16"/>
    </location>
</feature>
<keyword evidence="2" id="KW-0472">Membrane</keyword>
<gene>
    <name evidence="3" type="ORF">NCTC9935_00918</name>
</gene>
<dbReference type="RefSeq" id="WP_111823430.1">
    <property type="nucleotide sequence ID" value="NZ_CBDERX010000008.1"/>
</dbReference>
<accession>A0A2X0U2M5</accession>
<dbReference type="InterPro" id="IPR009937">
    <property type="entry name" value="Phage_holin_3_6"/>
</dbReference>
<dbReference type="Proteomes" id="UP000250192">
    <property type="component" value="Unassembled WGS sequence"/>
</dbReference>
<dbReference type="OrthoDB" id="3268602at2"/>
<keyword evidence="4" id="KW-1185">Reference proteome</keyword>
<keyword evidence="2" id="KW-1133">Transmembrane helix</keyword>
<sequence length="156" mass="16069">MTQPSPQPGQYPPPPVDTTKASGSTHATGEARPSIGALFASVTGQLSSIIRDEIELNNAKLRTFATKSGKGITLLVAAAVFALYLLGWTLHTAEIALALVVPAWAASLIVVGVLLLIVLILALLGANSLKSAQEHRPDPGASVAATKEAIEKGLGK</sequence>
<feature type="transmembrane region" description="Helical" evidence="2">
    <location>
        <begin position="103"/>
        <end position="126"/>
    </location>
</feature>
<feature type="region of interest" description="Disordered" evidence="1">
    <location>
        <begin position="1"/>
        <end position="30"/>
    </location>
</feature>
<dbReference type="EMBL" id="UAPR01000002">
    <property type="protein sequence ID" value="SPT55416.1"/>
    <property type="molecule type" value="Genomic_DNA"/>
</dbReference>
<reference evidence="3 4" key="1">
    <citation type="submission" date="2018-06" db="EMBL/GenBank/DDBJ databases">
        <authorList>
            <consortium name="Pathogen Informatics"/>
            <person name="Doyle S."/>
        </authorList>
    </citation>
    <scope>NUCLEOTIDE SEQUENCE [LARGE SCALE GENOMIC DNA]</scope>
    <source>
        <strain evidence="3 4">NCTC9935</strain>
    </source>
</reference>
<evidence type="ECO:0000313" key="3">
    <source>
        <dbReference type="EMBL" id="SPT55416.1"/>
    </source>
</evidence>
<evidence type="ECO:0000256" key="2">
    <source>
        <dbReference type="SAM" id="Phobius"/>
    </source>
</evidence>
<dbReference type="AlphaFoldDB" id="A0A2X0U2M5"/>
<dbReference type="Pfam" id="PF07332">
    <property type="entry name" value="Phage_holin_3_6"/>
    <property type="match status" value="1"/>
</dbReference>
<dbReference type="STRING" id="1660.APY09_01805"/>